<keyword evidence="2" id="KW-0597">Phosphoprotein</keyword>
<name>A0ABV3CN16_9ACTN</name>
<accession>A0ABV3CN16</accession>
<dbReference type="PANTHER" id="PTHR45527">
    <property type="entry name" value="NONRIBOSOMAL PEPTIDE SYNTHETASE"/>
    <property type="match status" value="1"/>
</dbReference>
<gene>
    <name evidence="4" type="ORF">AB0A88_39485</name>
</gene>
<dbReference type="Proteomes" id="UP001551329">
    <property type="component" value="Unassembled WGS sequence"/>
</dbReference>
<dbReference type="Pfam" id="PF00550">
    <property type="entry name" value="PP-binding"/>
    <property type="match status" value="1"/>
</dbReference>
<dbReference type="InterPro" id="IPR045851">
    <property type="entry name" value="AMP-bd_C_sf"/>
</dbReference>
<sequence length="132" mass="14175">RLPDYMVPSAVVVLDALPLTANGKLDRKNLPAPEHSAPAGRGPANRQEEILCAAFAELLGLPEVGVDDDFFALGGHSLLAVRLTSRIRAELGVEVPLRVLLEASTVAALAQQLVHQKTARPALRPMRNQEES</sequence>
<evidence type="ECO:0000259" key="3">
    <source>
        <dbReference type="PROSITE" id="PS50075"/>
    </source>
</evidence>
<organism evidence="4 5">
    <name type="scientific">Streptomyces narbonensis</name>
    <dbReference type="NCBI Taxonomy" id="67333"/>
    <lineage>
        <taxon>Bacteria</taxon>
        <taxon>Bacillati</taxon>
        <taxon>Actinomycetota</taxon>
        <taxon>Actinomycetes</taxon>
        <taxon>Kitasatosporales</taxon>
        <taxon>Streptomycetaceae</taxon>
        <taxon>Streptomyces</taxon>
    </lineage>
</organism>
<keyword evidence="5" id="KW-1185">Reference proteome</keyword>
<reference evidence="4 5" key="1">
    <citation type="submission" date="2024-06" db="EMBL/GenBank/DDBJ databases">
        <title>The Natural Products Discovery Center: Release of the First 8490 Sequenced Strains for Exploring Actinobacteria Biosynthetic Diversity.</title>
        <authorList>
            <person name="Kalkreuter E."/>
            <person name="Kautsar S.A."/>
            <person name="Yang D."/>
            <person name="Bader C.D."/>
            <person name="Teijaro C.N."/>
            <person name="Fluegel L."/>
            <person name="Davis C.M."/>
            <person name="Simpson J.R."/>
            <person name="Lauterbach L."/>
            <person name="Steele A.D."/>
            <person name="Gui C."/>
            <person name="Meng S."/>
            <person name="Li G."/>
            <person name="Viehrig K."/>
            <person name="Ye F."/>
            <person name="Su P."/>
            <person name="Kiefer A.F."/>
            <person name="Nichols A."/>
            <person name="Cepeda A.J."/>
            <person name="Yan W."/>
            <person name="Fan B."/>
            <person name="Jiang Y."/>
            <person name="Adhikari A."/>
            <person name="Zheng C.-J."/>
            <person name="Schuster L."/>
            <person name="Cowan T.M."/>
            <person name="Smanski M.J."/>
            <person name="Chevrette M.G."/>
            <person name="De Carvalho L.P.S."/>
            <person name="Shen B."/>
        </authorList>
    </citation>
    <scope>NUCLEOTIDE SEQUENCE [LARGE SCALE GENOMIC DNA]</scope>
    <source>
        <strain evidence="4 5">NPDC045974</strain>
    </source>
</reference>
<proteinExistence type="predicted"/>
<feature type="domain" description="Carrier" evidence="3">
    <location>
        <begin position="42"/>
        <end position="117"/>
    </location>
</feature>
<dbReference type="InterPro" id="IPR006162">
    <property type="entry name" value="Ppantetheine_attach_site"/>
</dbReference>
<evidence type="ECO:0000256" key="1">
    <source>
        <dbReference type="ARBA" id="ARBA00022450"/>
    </source>
</evidence>
<dbReference type="PROSITE" id="PS50075">
    <property type="entry name" value="CARRIER"/>
    <property type="match status" value="1"/>
</dbReference>
<evidence type="ECO:0000313" key="4">
    <source>
        <dbReference type="EMBL" id="MEU7076156.1"/>
    </source>
</evidence>
<protein>
    <submittedName>
        <fullName evidence="4">Phosphopantetheine-binding protein</fullName>
    </submittedName>
</protein>
<dbReference type="PROSITE" id="PS00012">
    <property type="entry name" value="PHOSPHOPANTETHEINE"/>
    <property type="match status" value="1"/>
</dbReference>
<dbReference type="InterPro" id="IPR009081">
    <property type="entry name" value="PP-bd_ACP"/>
</dbReference>
<dbReference type="EMBL" id="JBEZAE010000080">
    <property type="protein sequence ID" value="MEU7076156.1"/>
    <property type="molecule type" value="Genomic_DNA"/>
</dbReference>
<dbReference type="SUPFAM" id="SSF56801">
    <property type="entry name" value="Acetyl-CoA synthetase-like"/>
    <property type="match status" value="1"/>
</dbReference>
<keyword evidence="1" id="KW-0596">Phosphopantetheine</keyword>
<dbReference type="SUPFAM" id="SSF47336">
    <property type="entry name" value="ACP-like"/>
    <property type="match status" value="1"/>
</dbReference>
<dbReference type="InterPro" id="IPR029058">
    <property type="entry name" value="AB_hydrolase_fold"/>
</dbReference>
<dbReference type="InterPro" id="IPR020806">
    <property type="entry name" value="PKS_PP-bd"/>
</dbReference>
<evidence type="ECO:0000313" key="5">
    <source>
        <dbReference type="Proteomes" id="UP001551329"/>
    </source>
</evidence>
<dbReference type="SMART" id="SM00823">
    <property type="entry name" value="PKS_PP"/>
    <property type="match status" value="1"/>
</dbReference>
<dbReference type="Gene3D" id="3.30.300.30">
    <property type="match status" value="1"/>
</dbReference>
<dbReference type="InterPro" id="IPR036736">
    <property type="entry name" value="ACP-like_sf"/>
</dbReference>
<dbReference type="PANTHER" id="PTHR45527:SF14">
    <property type="entry name" value="PLIPASTATIN SYNTHASE SUBUNIT B"/>
    <property type="match status" value="1"/>
</dbReference>
<comment type="caution">
    <text evidence="4">The sequence shown here is derived from an EMBL/GenBank/DDBJ whole genome shotgun (WGS) entry which is preliminary data.</text>
</comment>
<feature type="non-terminal residue" evidence="4">
    <location>
        <position position="1"/>
    </location>
</feature>
<evidence type="ECO:0000256" key="2">
    <source>
        <dbReference type="ARBA" id="ARBA00022553"/>
    </source>
</evidence>
<dbReference type="Gene3D" id="3.40.50.1820">
    <property type="entry name" value="alpha/beta hydrolase"/>
    <property type="match status" value="1"/>
</dbReference>